<feature type="transmembrane region" description="Helical" evidence="1">
    <location>
        <begin position="84"/>
        <end position="104"/>
    </location>
</feature>
<evidence type="ECO:0000313" key="2">
    <source>
        <dbReference type="EMBL" id="OOQ59342.1"/>
    </source>
</evidence>
<evidence type="ECO:0000256" key="1">
    <source>
        <dbReference type="SAM" id="Phobius"/>
    </source>
</evidence>
<keyword evidence="1" id="KW-0472">Membrane</keyword>
<gene>
    <name evidence="2" type="ORF">BC343_28000</name>
</gene>
<accession>A0A1S9PEG5</accession>
<organism evidence="2 3">
    <name type="scientific">Mucilaginibacter pedocola</name>
    <dbReference type="NCBI Taxonomy" id="1792845"/>
    <lineage>
        <taxon>Bacteria</taxon>
        <taxon>Pseudomonadati</taxon>
        <taxon>Bacteroidota</taxon>
        <taxon>Sphingobacteriia</taxon>
        <taxon>Sphingobacteriales</taxon>
        <taxon>Sphingobacteriaceae</taxon>
        <taxon>Mucilaginibacter</taxon>
    </lineage>
</organism>
<dbReference type="InterPro" id="IPR009781">
    <property type="entry name" value="DUF1345"/>
</dbReference>
<dbReference type="RefSeq" id="WP_078348665.1">
    <property type="nucleotide sequence ID" value="NZ_MBTF01000013.1"/>
</dbReference>
<feature type="transmembrane region" description="Helical" evidence="1">
    <location>
        <begin position="116"/>
        <end position="134"/>
    </location>
</feature>
<dbReference type="STRING" id="1792845.BC343_28000"/>
<feature type="transmembrane region" description="Helical" evidence="1">
    <location>
        <begin position="46"/>
        <end position="64"/>
    </location>
</feature>
<protein>
    <recommendedName>
        <fullName evidence="4">DUF1345 domain-containing protein</fullName>
    </recommendedName>
</protein>
<dbReference type="AlphaFoldDB" id="A0A1S9PEG5"/>
<comment type="caution">
    <text evidence="2">The sequence shown here is derived from an EMBL/GenBank/DDBJ whole genome shotgun (WGS) entry which is preliminary data.</text>
</comment>
<dbReference type="Pfam" id="PF07077">
    <property type="entry name" value="DUF1345"/>
    <property type="match status" value="1"/>
</dbReference>
<keyword evidence="1" id="KW-0812">Transmembrane</keyword>
<dbReference type="EMBL" id="MBTF01000013">
    <property type="protein sequence ID" value="OOQ59342.1"/>
    <property type="molecule type" value="Genomic_DNA"/>
</dbReference>
<name>A0A1S9PEG5_9SPHI</name>
<proteinExistence type="predicted"/>
<sequence length="229" mass="26058">MQPVKEPQKYFLLRLDAHYRLYIALLVGLMAFFLSRGMQSVPEITLIVWIAVALTIIILNWVIILWAHPREIRKIASLEDSSRYLVFLFVMTASLVSLVAMYLLLKSTKGQSDETISGYIILAMSAVVVSWWLVHTVYTMRYAHLYYDTSTAKDSTKGGLEFPKDITDPDYMDFVYFSFVIGMTFQVSDVQITSRHLRRIAWAHGLIAFAFNTAIVALSINVISGLVSK</sequence>
<feature type="transmembrane region" description="Helical" evidence="1">
    <location>
        <begin position="17"/>
        <end position="34"/>
    </location>
</feature>
<keyword evidence="3" id="KW-1185">Reference proteome</keyword>
<keyword evidence="1" id="KW-1133">Transmembrane helix</keyword>
<feature type="transmembrane region" description="Helical" evidence="1">
    <location>
        <begin position="200"/>
        <end position="223"/>
    </location>
</feature>
<dbReference type="Proteomes" id="UP000189739">
    <property type="component" value="Unassembled WGS sequence"/>
</dbReference>
<reference evidence="2 3" key="1">
    <citation type="submission" date="2016-07" db="EMBL/GenBank/DDBJ databases">
        <title>Genomic analysis of zinc-resistant bacterium Mucilaginibacter pedocola TBZ30.</title>
        <authorList>
            <person name="Huang J."/>
            <person name="Tang J."/>
        </authorList>
    </citation>
    <scope>NUCLEOTIDE SEQUENCE [LARGE SCALE GENOMIC DNA]</scope>
    <source>
        <strain evidence="2 3">TBZ30</strain>
    </source>
</reference>
<dbReference type="OrthoDB" id="64737at2"/>
<evidence type="ECO:0008006" key="4">
    <source>
        <dbReference type="Google" id="ProtNLM"/>
    </source>
</evidence>
<evidence type="ECO:0000313" key="3">
    <source>
        <dbReference type="Proteomes" id="UP000189739"/>
    </source>
</evidence>